<evidence type="ECO:0008006" key="4">
    <source>
        <dbReference type="Google" id="ProtNLM"/>
    </source>
</evidence>
<protein>
    <recommendedName>
        <fullName evidence="4">DUF4345 domain-containing protein</fullName>
    </recommendedName>
</protein>
<dbReference type="RefSeq" id="WP_132400175.1">
    <property type="nucleotide sequence ID" value="NZ_SMKA01000002.1"/>
</dbReference>
<name>A0A4R4QIH1_9ACTN</name>
<proteinExistence type="predicted"/>
<accession>A0A4R4QIH1</accession>
<evidence type="ECO:0000313" key="2">
    <source>
        <dbReference type="EMBL" id="TDC35454.1"/>
    </source>
</evidence>
<feature type="transmembrane region" description="Helical" evidence="1">
    <location>
        <begin position="106"/>
        <end position="128"/>
    </location>
</feature>
<keyword evidence="1" id="KW-1133">Transmembrane helix</keyword>
<keyword evidence="1" id="KW-0812">Transmembrane</keyword>
<dbReference type="AlphaFoldDB" id="A0A4R4QIH1"/>
<dbReference type="EMBL" id="SMKA01000002">
    <property type="protein sequence ID" value="TDC35454.1"/>
    <property type="molecule type" value="Genomic_DNA"/>
</dbReference>
<dbReference type="Proteomes" id="UP000295075">
    <property type="component" value="Unassembled WGS sequence"/>
</dbReference>
<sequence length="139" mass="15297">MTRALVALLAVQTAMVGVWGSIWPMSFYEDGPLPFLDTGWTAMLPPYNEHLMRDYGLMNLGFAVVLFYTLATMTLSIVRLTMVAYLVFAVPHTVFHLMHLEHLSTGSATGLAITLGLTVLLPLLVLVLSRTQDRMLAGS</sequence>
<reference evidence="2 3" key="1">
    <citation type="submission" date="2019-03" db="EMBL/GenBank/DDBJ databases">
        <title>Draft genome sequences of novel Actinobacteria.</title>
        <authorList>
            <person name="Sahin N."/>
            <person name="Ay H."/>
            <person name="Saygin H."/>
        </authorList>
    </citation>
    <scope>NUCLEOTIDE SEQUENCE [LARGE SCALE GENOMIC DNA]</scope>
    <source>
        <strain evidence="2 3">JCM 30547</strain>
    </source>
</reference>
<evidence type="ECO:0000313" key="3">
    <source>
        <dbReference type="Proteomes" id="UP000295075"/>
    </source>
</evidence>
<gene>
    <name evidence="2" type="ORF">E1261_00895</name>
</gene>
<organism evidence="2 3">
    <name type="scientific">Kribbella albertanoniae</name>
    <dbReference type="NCBI Taxonomy" id="1266829"/>
    <lineage>
        <taxon>Bacteria</taxon>
        <taxon>Bacillati</taxon>
        <taxon>Actinomycetota</taxon>
        <taxon>Actinomycetes</taxon>
        <taxon>Propionibacteriales</taxon>
        <taxon>Kribbellaceae</taxon>
        <taxon>Kribbella</taxon>
    </lineage>
</organism>
<keyword evidence="1" id="KW-0472">Membrane</keyword>
<feature type="transmembrane region" description="Helical" evidence="1">
    <location>
        <begin position="55"/>
        <end position="75"/>
    </location>
</feature>
<comment type="caution">
    <text evidence="2">The sequence shown here is derived from an EMBL/GenBank/DDBJ whole genome shotgun (WGS) entry which is preliminary data.</text>
</comment>
<dbReference type="OrthoDB" id="74134at2"/>
<keyword evidence="3" id="KW-1185">Reference proteome</keyword>
<feature type="transmembrane region" description="Helical" evidence="1">
    <location>
        <begin position="82"/>
        <end position="100"/>
    </location>
</feature>
<evidence type="ECO:0000256" key="1">
    <source>
        <dbReference type="SAM" id="Phobius"/>
    </source>
</evidence>